<sequence>MDGDGDGQMQMGKKEAGMEVVWGRRRAAPPLKEDGDEVERSRATKAKNDPLSVYGIQPPLFLPFSACQEPRFAWRCICWTYRWIIERLLVFVEATLLKLRHGSVQAFTAAPPDGTNGGGDDGAASAQSKQTD</sequence>
<protein>
    <submittedName>
        <fullName evidence="2">Uncharacterized protein</fullName>
    </submittedName>
</protein>
<evidence type="ECO:0000256" key="1">
    <source>
        <dbReference type="SAM" id="MobiDB-lite"/>
    </source>
</evidence>
<dbReference type="Proteomes" id="UP000275267">
    <property type="component" value="Unassembled WGS sequence"/>
</dbReference>
<comment type="caution">
    <text evidence="2">The sequence shown here is derived from an EMBL/GenBank/DDBJ whole genome shotgun (WGS) entry which is preliminary data.</text>
</comment>
<proteinExistence type="predicted"/>
<dbReference type="EMBL" id="PQIB02000009">
    <property type="protein sequence ID" value="RLN00533.1"/>
    <property type="molecule type" value="Genomic_DNA"/>
</dbReference>
<keyword evidence="3" id="KW-1185">Reference proteome</keyword>
<dbReference type="OrthoDB" id="688023at2759"/>
<evidence type="ECO:0000313" key="2">
    <source>
        <dbReference type="EMBL" id="RLN00533.1"/>
    </source>
</evidence>
<evidence type="ECO:0000313" key="3">
    <source>
        <dbReference type="Proteomes" id="UP000275267"/>
    </source>
</evidence>
<accession>A0A3L6RD19</accession>
<feature type="region of interest" description="Disordered" evidence="1">
    <location>
        <begin position="23"/>
        <end position="44"/>
    </location>
</feature>
<feature type="region of interest" description="Disordered" evidence="1">
    <location>
        <begin position="107"/>
        <end position="132"/>
    </location>
</feature>
<organism evidence="2 3">
    <name type="scientific">Panicum miliaceum</name>
    <name type="common">Proso millet</name>
    <name type="synonym">Broomcorn millet</name>
    <dbReference type="NCBI Taxonomy" id="4540"/>
    <lineage>
        <taxon>Eukaryota</taxon>
        <taxon>Viridiplantae</taxon>
        <taxon>Streptophyta</taxon>
        <taxon>Embryophyta</taxon>
        <taxon>Tracheophyta</taxon>
        <taxon>Spermatophyta</taxon>
        <taxon>Magnoliopsida</taxon>
        <taxon>Liliopsida</taxon>
        <taxon>Poales</taxon>
        <taxon>Poaceae</taxon>
        <taxon>PACMAD clade</taxon>
        <taxon>Panicoideae</taxon>
        <taxon>Panicodae</taxon>
        <taxon>Paniceae</taxon>
        <taxon>Panicinae</taxon>
        <taxon>Panicum</taxon>
        <taxon>Panicum sect. Panicum</taxon>
    </lineage>
</organism>
<name>A0A3L6RD19_PANMI</name>
<dbReference type="AlphaFoldDB" id="A0A3L6RD19"/>
<reference evidence="3" key="1">
    <citation type="journal article" date="2019" name="Nat. Commun.">
        <title>The genome of broomcorn millet.</title>
        <authorList>
            <person name="Zou C."/>
            <person name="Miki D."/>
            <person name="Li D."/>
            <person name="Tang Q."/>
            <person name="Xiao L."/>
            <person name="Rajput S."/>
            <person name="Deng P."/>
            <person name="Jia W."/>
            <person name="Huang R."/>
            <person name="Zhang M."/>
            <person name="Sun Y."/>
            <person name="Hu J."/>
            <person name="Fu X."/>
            <person name="Schnable P.S."/>
            <person name="Li F."/>
            <person name="Zhang H."/>
            <person name="Feng B."/>
            <person name="Zhu X."/>
            <person name="Liu R."/>
            <person name="Schnable J.C."/>
            <person name="Zhu J.-K."/>
            <person name="Zhang H."/>
        </authorList>
    </citation>
    <scope>NUCLEOTIDE SEQUENCE [LARGE SCALE GENOMIC DNA]</scope>
</reference>
<gene>
    <name evidence="2" type="ORF">C2845_PM06G03510</name>
</gene>